<keyword evidence="2" id="KW-1185">Reference proteome</keyword>
<feature type="signal peptide" evidence="1">
    <location>
        <begin position="1"/>
        <end position="36"/>
    </location>
</feature>
<protein>
    <submittedName>
        <fullName evidence="3">Uncharacterized protein</fullName>
    </submittedName>
</protein>
<keyword evidence="1" id="KW-0732">Signal</keyword>
<sequence length="71" mass="7519">MSGWVLSRLSYAAARFVLLLLVLLLLVAMSSTPCSAGVAAPLRLKRQDWFSGSMMSARGAGSGGWDLFGGR</sequence>
<feature type="chain" id="PRO_5008147587" evidence="1">
    <location>
        <begin position="37"/>
        <end position="71"/>
    </location>
</feature>
<evidence type="ECO:0000313" key="2">
    <source>
        <dbReference type="Proteomes" id="UP000050741"/>
    </source>
</evidence>
<dbReference type="WBParaSite" id="GPLIN_001195500">
    <property type="protein sequence ID" value="GPLIN_001195500"/>
    <property type="gene ID" value="GPLIN_001195500"/>
</dbReference>
<evidence type="ECO:0000256" key="1">
    <source>
        <dbReference type="SAM" id="SignalP"/>
    </source>
</evidence>
<reference evidence="3" key="2">
    <citation type="submission" date="2016-06" db="UniProtKB">
        <authorList>
            <consortium name="WormBaseParasite"/>
        </authorList>
    </citation>
    <scope>IDENTIFICATION</scope>
</reference>
<dbReference type="Proteomes" id="UP000050741">
    <property type="component" value="Unassembled WGS sequence"/>
</dbReference>
<reference evidence="2" key="1">
    <citation type="submission" date="2014-05" db="EMBL/GenBank/DDBJ databases">
        <title>The genome and life-stage specific transcriptomes of Globodera pallida elucidate key aspects of plant parasitism by a cyst nematode.</title>
        <authorList>
            <person name="Cotton J.A."/>
            <person name="Lilley C.J."/>
            <person name="Jones L.M."/>
            <person name="Kikuchi T."/>
            <person name="Reid A.J."/>
            <person name="Thorpe P."/>
            <person name="Tsai I.J."/>
            <person name="Beasley H."/>
            <person name="Blok V."/>
            <person name="Cock P.J.A."/>
            <person name="Van den Akker S.E."/>
            <person name="Holroyd N."/>
            <person name="Hunt M."/>
            <person name="Mantelin S."/>
            <person name="Naghra H."/>
            <person name="Pain A."/>
            <person name="Palomares-Rius J.E."/>
            <person name="Zarowiecki M."/>
            <person name="Berriman M."/>
            <person name="Jones J.T."/>
            <person name="Urwin P.E."/>
        </authorList>
    </citation>
    <scope>NUCLEOTIDE SEQUENCE [LARGE SCALE GENOMIC DNA]</scope>
    <source>
        <strain evidence="2">Lindley</strain>
    </source>
</reference>
<name>A0A183CGF0_GLOPA</name>
<accession>A0A183CGF0</accession>
<organism evidence="2 3">
    <name type="scientific">Globodera pallida</name>
    <name type="common">Potato cyst nematode worm</name>
    <name type="synonym">Heterodera pallida</name>
    <dbReference type="NCBI Taxonomy" id="36090"/>
    <lineage>
        <taxon>Eukaryota</taxon>
        <taxon>Metazoa</taxon>
        <taxon>Ecdysozoa</taxon>
        <taxon>Nematoda</taxon>
        <taxon>Chromadorea</taxon>
        <taxon>Rhabditida</taxon>
        <taxon>Tylenchina</taxon>
        <taxon>Tylenchomorpha</taxon>
        <taxon>Tylenchoidea</taxon>
        <taxon>Heteroderidae</taxon>
        <taxon>Heteroderinae</taxon>
        <taxon>Globodera</taxon>
    </lineage>
</organism>
<evidence type="ECO:0000313" key="3">
    <source>
        <dbReference type="WBParaSite" id="GPLIN_001195500"/>
    </source>
</evidence>
<proteinExistence type="predicted"/>
<dbReference type="AlphaFoldDB" id="A0A183CGF0"/>